<dbReference type="Proteomes" id="UP000580250">
    <property type="component" value="Unassembled WGS sequence"/>
</dbReference>
<sequence length="65" mass="7677">MRMKNLLKMKNLEPELSSAIRNIIEAISPQQYNTLHMRERILDDFDNDSELNNKETFLGKIREGI</sequence>
<reference evidence="1 2" key="1">
    <citation type="submission" date="2020-08" db="EMBL/GenBank/DDBJ databases">
        <authorList>
            <person name="Koutsovoulos G."/>
            <person name="Danchin GJ E."/>
        </authorList>
    </citation>
    <scope>NUCLEOTIDE SEQUENCE [LARGE SCALE GENOMIC DNA]</scope>
</reference>
<evidence type="ECO:0000313" key="1">
    <source>
        <dbReference type="EMBL" id="CAD2200747.1"/>
    </source>
</evidence>
<accession>A0A6V7XPG6</accession>
<proteinExistence type="predicted"/>
<protein>
    <submittedName>
        <fullName evidence="1">Uncharacterized protein</fullName>
    </submittedName>
</protein>
<dbReference type="AlphaFoldDB" id="A0A6V7XPG6"/>
<organism evidence="1 2">
    <name type="scientific">Meloidogyne enterolobii</name>
    <name type="common">Root-knot nematode worm</name>
    <name type="synonym">Meloidogyne mayaguensis</name>
    <dbReference type="NCBI Taxonomy" id="390850"/>
    <lineage>
        <taxon>Eukaryota</taxon>
        <taxon>Metazoa</taxon>
        <taxon>Ecdysozoa</taxon>
        <taxon>Nematoda</taxon>
        <taxon>Chromadorea</taxon>
        <taxon>Rhabditida</taxon>
        <taxon>Tylenchina</taxon>
        <taxon>Tylenchomorpha</taxon>
        <taxon>Tylenchoidea</taxon>
        <taxon>Meloidogynidae</taxon>
        <taxon>Meloidogyninae</taxon>
        <taxon>Meloidogyne</taxon>
    </lineage>
</organism>
<evidence type="ECO:0000313" key="2">
    <source>
        <dbReference type="Proteomes" id="UP000580250"/>
    </source>
</evidence>
<gene>
    <name evidence="1" type="ORF">MENT_LOCUS54234</name>
</gene>
<dbReference type="EMBL" id="CAJEWN010001896">
    <property type="protein sequence ID" value="CAD2200747.1"/>
    <property type="molecule type" value="Genomic_DNA"/>
</dbReference>
<comment type="caution">
    <text evidence="1">The sequence shown here is derived from an EMBL/GenBank/DDBJ whole genome shotgun (WGS) entry which is preliminary data.</text>
</comment>
<name>A0A6V7XPG6_MELEN</name>